<feature type="region of interest" description="Disordered" evidence="4">
    <location>
        <begin position="64"/>
        <end position="102"/>
    </location>
</feature>
<dbReference type="SUPFAM" id="SSF54001">
    <property type="entry name" value="Cysteine proteinases"/>
    <property type="match status" value="1"/>
</dbReference>
<dbReference type="InterPro" id="IPR003653">
    <property type="entry name" value="Peptidase_C48_C"/>
</dbReference>
<keyword evidence="2" id="KW-0645">Protease</keyword>
<dbReference type="Gene3D" id="3.40.395.10">
    <property type="entry name" value="Adenoviral Proteinase, Chain A"/>
    <property type="match status" value="1"/>
</dbReference>
<protein>
    <recommendedName>
        <fullName evidence="5">Ubiquitin-like protease family profile domain-containing protein</fullName>
    </recommendedName>
</protein>
<keyword evidence="7" id="KW-1185">Reference proteome</keyword>
<reference evidence="6 7" key="1">
    <citation type="submission" date="2018-04" db="EMBL/GenBank/DDBJ databases">
        <authorList>
            <person name="Vogel A."/>
        </authorList>
    </citation>
    <scope>NUCLEOTIDE SEQUENCE [LARGE SCALE GENOMIC DNA]</scope>
</reference>
<evidence type="ECO:0000313" key="6">
    <source>
        <dbReference type="EMBL" id="VFQ62956.1"/>
    </source>
</evidence>
<dbReference type="InterPro" id="IPR038765">
    <property type="entry name" value="Papain-like_cys_pep_sf"/>
</dbReference>
<feature type="domain" description="Ubiquitin-like protease family profile" evidence="5">
    <location>
        <begin position="1"/>
        <end position="91"/>
    </location>
</feature>
<evidence type="ECO:0000256" key="4">
    <source>
        <dbReference type="SAM" id="MobiDB-lite"/>
    </source>
</evidence>
<evidence type="ECO:0000256" key="3">
    <source>
        <dbReference type="ARBA" id="ARBA00022801"/>
    </source>
</evidence>
<comment type="similarity">
    <text evidence="1">Belongs to the peptidase C48 family.</text>
</comment>
<gene>
    <name evidence="6" type="ORF">CCAM_LOCUS4732</name>
</gene>
<dbReference type="PROSITE" id="PS50600">
    <property type="entry name" value="ULP_PROTEASE"/>
    <property type="match status" value="1"/>
</dbReference>
<dbReference type="OrthoDB" id="1869436at2759"/>
<dbReference type="AlphaFoldDB" id="A0A484KLP7"/>
<evidence type="ECO:0000256" key="2">
    <source>
        <dbReference type="ARBA" id="ARBA00022670"/>
    </source>
</evidence>
<accession>A0A484KLP7</accession>
<dbReference type="EMBL" id="OOIL02000252">
    <property type="protein sequence ID" value="VFQ62956.1"/>
    <property type="molecule type" value="Genomic_DNA"/>
</dbReference>
<organism evidence="6 7">
    <name type="scientific">Cuscuta campestris</name>
    <dbReference type="NCBI Taxonomy" id="132261"/>
    <lineage>
        <taxon>Eukaryota</taxon>
        <taxon>Viridiplantae</taxon>
        <taxon>Streptophyta</taxon>
        <taxon>Embryophyta</taxon>
        <taxon>Tracheophyta</taxon>
        <taxon>Spermatophyta</taxon>
        <taxon>Magnoliopsida</taxon>
        <taxon>eudicotyledons</taxon>
        <taxon>Gunneridae</taxon>
        <taxon>Pentapetalae</taxon>
        <taxon>asterids</taxon>
        <taxon>lamiids</taxon>
        <taxon>Solanales</taxon>
        <taxon>Convolvulaceae</taxon>
        <taxon>Cuscuteae</taxon>
        <taxon>Cuscuta</taxon>
        <taxon>Cuscuta subgen. Grammica</taxon>
        <taxon>Cuscuta sect. Cleistogrammica</taxon>
    </lineage>
</organism>
<dbReference type="Pfam" id="PF02902">
    <property type="entry name" value="Peptidase_C48"/>
    <property type="match status" value="1"/>
</dbReference>
<name>A0A484KLP7_9ASTE</name>
<dbReference type="GO" id="GO:0008234">
    <property type="term" value="F:cysteine-type peptidase activity"/>
    <property type="evidence" value="ECO:0007669"/>
    <property type="project" value="InterPro"/>
</dbReference>
<dbReference type="GO" id="GO:0006508">
    <property type="term" value="P:proteolysis"/>
    <property type="evidence" value="ECO:0007669"/>
    <property type="project" value="UniProtKB-KW"/>
</dbReference>
<sequence length="102" mass="11687">MPLYLSTPRHWVLVVICLFENKVYFLNSIKSTGGHKNMKVKTFVNESWRLLRERHMPQLKARPDWVDVPGVPQQEGNVDCGKRNDEQGNSLGGSESREMDGC</sequence>
<evidence type="ECO:0000256" key="1">
    <source>
        <dbReference type="ARBA" id="ARBA00005234"/>
    </source>
</evidence>
<evidence type="ECO:0000313" key="7">
    <source>
        <dbReference type="Proteomes" id="UP000595140"/>
    </source>
</evidence>
<dbReference type="Proteomes" id="UP000595140">
    <property type="component" value="Unassembled WGS sequence"/>
</dbReference>
<proteinExistence type="inferred from homology"/>
<evidence type="ECO:0000259" key="5">
    <source>
        <dbReference type="PROSITE" id="PS50600"/>
    </source>
</evidence>
<keyword evidence="3" id="KW-0378">Hydrolase</keyword>